<proteinExistence type="predicted"/>
<evidence type="ECO:0000256" key="2">
    <source>
        <dbReference type="SAM" id="SignalP"/>
    </source>
</evidence>
<comment type="caution">
    <text evidence="3">The sequence shown here is derived from an EMBL/GenBank/DDBJ whole genome shotgun (WGS) entry which is preliminary data.</text>
</comment>
<protein>
    <recommendedName>
        <fullName evidence="5">LGFP repeat-containing protein</fullName>
    </recommendedName>
</protein>
<dbReference type="InterPro" id="IPR013207">
    <property type="entry name" value="LGFP"/>
</dbReference>
<keyword evidence="4" id="KW-1185">Reference proteome</keyword>
<feature type="chain" id="PRO_5004922610" description="LGFP repeat-containing protein" evidence="2">
    <location>
        <begin position="31"/>
        <end position="215"/>
    </location>
</feature>
<evidence type="ECO:0000313" key="3">
    <source>
        <dbReference type="EMBL" id="ETA05472.1"/>
    </source>
</evidence>
<dbReference type="PATRIC" id="fig|1423140.3.peg.3693"/>
<evidence type="ECO:0000256" key="1">
    <source>
        <dbReference type="SAM" id="MobiDB-lite"/>
    </source>
</evidence>
<accession>W9DAS9</accession>
<dbReference type="PROSITE" id="PS51257">
    <property type="entry name" value="PROKAR_LIPOPROTEIN"/>
    <property type="match status" value="1"/>
</dbReference>
<feature type="region of interest" description="Disordered" evidence="1">
    <location>
        <begin position="32"/>
        <end position="63"/>
    </location>
</feature>
<name>W9DAS9_9ACTN</name>
<feature type="compositionally biased region" description="Low complexity" evidence="1">
    <location>
        <begin position="32"/>
        <end position="47"/>
    </location>
</feature>
<dbReference type="EMBL" id="AYXO01000045">
    <property type="protein sequence ID" value="ETA05472.1"/>
    <property type="molecule type" value="Genomic_DNA"/>
</dbReference>
<evidence type="ECO:0008006" key="5">
    <source>
        <dbReference type="Google" id="ProtNLM"/>
    </source>
</evidence>
<dbReference type="AlphaFoldDB" id="W9DAS9"/>
<gene>
    <name evidence="3" type="ORF">V525_18515</name>
</gene>
<organism evidence="3 4">
    <name type="scientific">Gordonia alkanivorans CGMCC 6845</name>
    <dbReference type="NCBI Taxonomy" id="1423140"/>
    <lineage>
        <taxon>Bacteria</taxon>
        <taxon>Bacillati</taxon>
        <taxon>Actinomycetota</taxon>
        <taxon>Actinomycetes</taxon>
        <taxon>Mycobacteriales</taxon>
        <taxon>Gordoniaceae</taxon>
        <taxon>Gordonia</taxon>
    </lineage>
</organism>
<sequence>MTRVALRLANLAAGMFVVALIAAGCGGADANDTSSKASSAEASVSPSDADDRTVAETSTPGTPATVTITGVDDVAVTLVGPLAVKYAAATDAQKRAIGIPLTGDHNAGTRDSGVVYQQFQRGVIIAKNANPGTPAYIVTSGKIRDAWNTERAPDGVPLLTGKNGSAGPLGVPTSDVTTDGDLEVVTFEYGTISENTATGDVIVTVNGKVVPSGLK</sequence>
<dbReference type="Pfam" id="PF08310">
    <property type="entry name" value="LGFP"/>
    <property type="match status" value="1"/>
</dbReference>
<dbReference type="HOGENOM" id="CLU_111601_0_0_11"/>
<reference evidence="3 4" key="1">
    <citation type="journal article" date="2014" name="Genome Announc.">
        <title>Draft Genome Sequence of Gordonia alkanivorans Strain CGMCC6845, a Halotolerant Hydrocarbon-Degrading Bacterium.</title>
        <authorList>
            <person name="Wang X."/>
            <person name="Jin D."/>
            <person name="Zhou L."/>
            <person name="Wu L."/>
            <person name="An W."/>
            <person name="Zhao L."/>
        </authorList>
    </citation>
    <scope>NUCLEOTIDE SEQUENCE [LARGE SCALE GENOMIC DNA]</scope>
    <source>
        <strain evidence="3 4">CGMCC 6845</strain>
    </source>
</reference>
<evidence type="ECO:0000313" key="4">
    <source>
        <dbReference type="Proteomes" id="UP000035035"/>
    </source>
</evidence>
<dbReference type="RefSeq" id="WP_035752370.1">
    <property type="nucleotide sequence ID" value="NZ_KI629797.1"/>
</dbReference>
<keyword evidence="2" id="KW-0732">Signal</keyword>
<dbReference type="Proteomes" id="UP000035035">
    <property type="component" value="Unassembled WGS sequence"/>
</dbReference>
<feature type="signal peptide" evidence="2">
    <location>
        <begin position="1"/>
        <end position="30"/>
    </location>
</feature>